<dbReference type="Proteomes" id="UP000216024">
    <property type="component" value="Unassembled WGS sequence"/>
</dbReference>
<accession>A0A267MHE8</accession>
<feature type="domain" description="Impact N-terminal" evidence="2">
    <location>
        <begin position="19"/>
        <end position="121"/>
    </location>
</feature>
<dbReference type="GO" id="GO:0005737">
    <property type="term" value="C:cytoplasm"/>
    <property type="evidence" value="ECO:0007669"/>
    <property type="project" value="TreeGrafter"/>
</dbReference>
<evidence type="ECO:0000256" key="1">
    <source>
        <dbReference type="ARBA" id="ARBA00007665"/>
    </source>
</evidence>
<dbReference type="InterPro" id="IPR036956">
    <property type="entry name" value="Impact_N_sf"/>
</dbReference>
<evidence type="ECO:0000259" key="2">
    <source>
        <dbReference type="Pfam" id="PF01205"/>
    </source>
</evidence>
<dbReference type="AlphaFoldDB" id="A0A267MHE8"/>
<dbReference type="PROSITE" id="PS00910">
    <property type="entry name" value="UPF0029"/>
    <property type="match status" value="1"/>
</dbReference>
<dbReference type="InterPro" id="IPR001498">
    <property type="entry name" value="Impact_N"/>
</dbReference>
<dbReference type="SUPFAM" id="SSF54980">
    <property type="entry name" value="EF-G C-terminal domain-like"/>
    <property type="match status" value="1"/>
</dbReference>
<evidence type="ECO:0000313" key="4">
    <source>
        <dbReference type="EMBL" id="PAB58989.1"/>
    </source>
</evidence>
<reference evidence="4 5" key="1">
    <citation type="submission" date="2017-06" db="EMBL/GenBank/DDBJ databases">
        <title>Draft genome sequence of anaerobic fermentative bacterium Anaeromicrobium sediminis DY2726D isolated from West Pacific Ocean sediments.</title>
        <authorList>
            <person name="Zeng X."/>
        </authorList>
    </citation>
    <scope>NUCLEOTIDE SEQUENCE [LARGE SCALE GENOMIC DNA]</scope>
    <source>
        <strain evidence="4 5">DY2726D</strain>
    </source>
</reference>
<dbReference type="OrthoDB" id="9813771at2"/>
<feature type="domain" description="UPF0029" evidence="3">
    <location>
        <begin position="140"/>
        <end position="195"/>
    </location>
</feature>
<dbReference type="Pfam" id="PF01205">
    <property type="entry name" value="Impact_N"/>
    <property type="match status" value="1"/>
</dbReference>
<gene>
    <name evidence="4" type="ORF">CCE28_12460</name>
</gene>
<dbReference type="InterPro" id="IPR023582">
    <property type="entry name" value="Impact"/>
</dbReference>
<dbReference type="InterPro" id="IPR015796">
    <property type="entry name" value="Impact_YigZ-like"/>
</dbReference>
<dbReference type="InterPro" id="IPR020568">
    <property type="entry name" value="Ribosomal_Su5_D2-typ_SF"/>
</dbReference>
<dbReference type="Gene3D" id="3.30.230.30">
    <property type="entry name" value="Impact, N-terminal domain"/>
    <property type="match status" value="1"/>
</dbReference>
<evidence type="ECO:0000313" key="5">
    <source>
        <dbReference type="Proteomes" id="UP000216024"/>
    </source>
</evidence>
<dbReference type="PANTHER" id="PTHR16301:SF20">
    <property type="entry name" value="IMPACT FAMILY MEMBER YIGZ"/>
    <property type="match status" value="1"/>
</dbReference>
<sequence length="224" mass="25808">MINEYKTIYEYGEDEQIIQKSRFIAYAKPVKTEEEAITFINSIKEQHKTATHNVPVYVLGQNYEVQRYSDDGEPSGTAGLPILDMIKREEIKDMAIVVTRYYGGTKLGTGGLVRAYTSTAKLGINKSQVINKVLHDFVKIRIEYTLLGKMQNEIMNNNYIIKDTEFDDGVNIYVYSKVDETEKLDNIVKNVTNGKTKTQILDTLYLDKLQDEIKFKEQGYYIKK</sequence>
<dbReference type="PANTHER" id="PTHR16301">
    <property type="entry name" value="IMPACT-RELATED"/>
    <property type="match status" value="1"/>
</dbReference>
<dbReference type="NCBIfam" id="TIGR00257">
    <property type="entry name" value="IMPACT_YIGZ"/>
    <property type="match status" value="1"/>
</dbReference>
<dbReference type="InterPro" id="IPR015269">
    <property type="entry name" value="UPF0029_Impact_C"/>
</dbReference>
<dbReference type="RefSeq" id="WP_095134055.1">
    <property type="nucleotide sequence ID" value="NZ_NIBG01000010.1"/>
</dbReference>
<dbReference type="EMBL" id="NIBG01000010">
    <property type="protein sequence ID" value="PAB58989.1"/>
    <property type="molecule type" value="Genomic_DNA"/>
</dbReference>
<evidence type="ECO:0000259" key="3">
    <source>
        <dbReference type="Pfam" id="PF09186"/>
    </source>
</evidence>
<name>A0A267MHE8_9FIRM</name>
<keyword evidence="5" id="KW-1185">Reference proteome</keyword>
<comment type="similarity">
    <text evidence="1">Belongs to the IMPACT family.</text>
</comment>
<dbReference type="GO" id="GO:0006446">
    <property type="term" value="P:regulation of translational initiation"/>
    <property type="evidence" value="ECO:0007669"/>
    <property type="project" value="TreeGrafter"/>
</dbReference>
<protein>
    <submittedName>
        <fullName evidence="4">YigZ family protein</fullName>
    </submittedName>
</protein>
<comment type="caution">
    <text evidence="4">The sequence shown here is derived from an EMBL/GenBank/DDBJ whole genome shotgun (WGS) entry which is preliminary data.</text>
</comment>
<organism evidence="4 5">
    <name type="scientific">Anaeromicrobium sediminis</name>
    <dbReference type="NCBI Taxonomy" id="1478221"/>
    <lineage>
        <taxon>Bacteria</taxon>
        <taxon>Bacillati</taxon>
        <taxon>Bacillota</taxon>
        <taxon>Clostridia</taxon>
        <taxon>Peptostreptococcales</taxon>
        <taxon>Thermotaleaceae</taxon>
        <taxon>Anaeromicrobium</taxon>
    </lineage>
</organism>
<dbReference type="SUPFAM" id="SSF54211">
    <property type="entry name" value="Ribosomal protein S5 domain 2-like"/>
    <property type="match status" value="1"/>
</dbReference>
<proteinExistence type="inferred from homology"/>
<dbReference type="InterPro" id="IPR035647">
    <property type="entry name" value="EFG_III/V"/>
</dbReference>
<dbReference type="InterPro" id="IPR020569">
    <property type="entry name" value="UPF0029_Impact_CS"/>
</dbReference>
<dbReference type="Pfam" id="PF09186">
    <property type="entry name" value="DUF1949"/>
    <property type="match status" value="1"/>
</dbReference>